<dbReference type="Proteomes" id="UP000176504">
    <property type="component" value="Unassembled WGS sequence"/>
</dbReference>
<gene>
    <name evidence="1" type="ORF">A3A78_00675</name>
</gene>
<dbReference type="PANTHER" id="PTHR39189:SF1">
    <property type="entry name" value="UPF0173 METAL-DEPENDENT HYDROLASE YTKL"/>
    <property type="match status" value="1"/>
</dbReference>
<dbReference type="InterPro" id="IPR036866">
    <property type="entry name" value="RibonucZ/Hydroxyglut_hydro"/>
</dbReference>
<comment type="caution">
    <text evidence="1">The sequence shown here is derived from an EMBL/GenBank/DDBJ whole genome shotgun (WGS) entry which is preliminary data.</text>
</comment>
<sequence>MEVTYAGHSCFKIKGKNASAVFDPFDPEKVGFKLPKLEADIVCVSHSHDDHNFVGGVKGTEVGKNPFLVNDPGEYDIKGVHIEGLSTYHDAVSGKERGKNIIYYAELDGFFFLHLGDLGHMLSEAVLEELNTVDVLFIPVGGIYTIDYKMAMDVISEVEPSFVIPMHYQTEKLNLSKKLDGVDKFISEWGSDVVRREQKLKVTTRGELPEETQVVILEQS</sequence>
<evidence type="ECO:0008006" key="3">
    <source>
        <dbReference type="Google" id="ProtNLM"/>
    </source>
</evidence>
<protein>
    <recommendedName>
        <fullName evidence="3">Lactamase</fullName>
    </recommendedName>
</protein>
<evidence type="ECO:0000313" key="2">
    <source>
        <dbReference type="Proteomes" id="UP000176504"/>
    </source>
</evidence>
<proteinExistence type="predicted"/>
<dbReference type="Pfam" id="PF13483">
    <property type="entry name" value="Lactamase_B_3"/>
    <property type="match status" value="1"/>
</dbReference>
<name>A0A1F4VE40_UNCKA</name>
<evidence type="ECO:0000313" key="1">
    <source>
        <dbReference type="EMBL" id="OGC55457.1"/>
    </source>
</evidence>
<organism evidence="1 2">
    <name type="scientific">candidate division WWE3 bacterium RIFCSPLOWO2_01_FULL_41_18</name>
    <dbReference type="NCBI Taxonomy" id="1802625"/>
    <lineage>
        <taxon>Bacteria</taxon>
        <taxon>Katanobacteria</taxon>
    </lineage>
</organism>
<reference evidence="1 2" key="1">
    <citation type="journal article" date="2016" name="Nat. Commun.">
        <title>Thousands of microbial genomes shed light on interconnected biogeochemical processes in an aquifer system.</title>
        <authorList>
            <person name="Anantharaman K."/>
            <person name="Brown C.T."/>
            <person name="Hug L.A."/>
            <person name="Sharon I."/>
            <person name="Castelle C.J."/>
            <person name="Probst A.J."/>
            <person name="Thomas B.C."/>
            <person name="Singh A."/>
            <person name="Wilkins M.J."/>
            <person name="Karaoz U."/>
            <person name="Brodie E.L."/>
            <person name="Williams K.H."/>
            <person name="Hubbard S.S."/>
            <person name="Banfield J.F."/>
        </authorList>
    </citation>
    <scope>NUCLEOTIDE SEQUENCE [LARGE SCALE GENOMIC DNA]</scope>
</reference>
<dbReference type="SUPFAM" id="SSF56281">
    <property type="entry name" value="Metallo-hydrolase/oxidoreductase"/>
    <property type="match status" value="1"/>
</dbReference>
<dbReference type="AlphaFoldDB" id="A0A1F4VE40"/>
<dbReference type="Gene3D" id="3.60.15.10">
    <property type="entry name" value="Ribonuclease Z/Hydroxyacylglutathione hydrolase-like"/>
    <property type="match status" value="1"/>
</dbReference>
<dbReference type="PANTHER" id="PTHR39189">
    <property type="entry name" value="UPF0173 METAL-DEPENDENT HYDROLASE YTKL"/>
    <property type="match status" value="1"/>
</dbReference>
<dbReference type="EMBL" id="MEVI01000002">
    <property type="protein sequence ID" value="OGC55457.1"/>
    <property type="molecule type" value="Genomic_DNA"/>
</dbReference>
<accession>A0A1F4VE40</accession>